<name>A0A653A6E2_UNCDX</name>
<evidence type="ECO:0000313" key="2">
    <source>
        <dbReference type="EMBL" id="VBB43646.1"/>
    </source>
</evidence>
<dbReference type="GO" id="GO:0006313">
    <property type="term" value="P:DNA transposition"/>
    <property type="evidence" value="ECO:0007669"/>
    <property type="project" value="InterPro"/>
</dbReference>
<dbReference type="InterPro" id="IPR012337">
    <property type="entry name" value="RNaseH-like_sf"/>
</dbReference>
<dbReference type="AlphaFoldDB" id="A0A653A6E2"/>
<accession>A0A653A6E2</accession>
<proteinExistence type="predicted"/>
<dbReference type="Pfam" id="PF01609">
    <property type="entry name" value="DDE_Tnp_1"/>
    <property type="match status" value="1"/>
</dbReference>
<gene>
    <name evidence="2" type="ORF">TRIP_B300031</name>
</gene>
<evidence type="ECO:0000259" key="1">
    <source>
        <dbReference type="Pfam" id="PF01609"/>
    </source>
</evidence>
<dbReference type="InterPro" id="IPR047654">
    <property type="entry name" value="IS1634_transpos"/>
</dbReference>
<dbReference type="GO" id="GO:0003677">
    <property type="term" value="F:DNA binding"/>
    <property type="evidence" value="ECO:0007669"/>
    <property type="project" value="InterPro"/>
</dbReference>
<dbReference type="PANTHER" id="PTHR34614:SF2">
    <property type="entry name" value="TRANSPOSASE IS4-LIKE DOMAIN-CONTAINING PROTEIN"/>
    <property type="match status" value="1"/>
</dbReference>
<dbReference type="GO" id="GO:0004803">
    <property type="term" value="F:transposase activity"/>
    <property type="evidence" value="ECO:0007669"/>
    <property type="project" value="InterPro"/>
</dbReference>
<dbReference type="PANTHER" id="PTHR34614">
    <property type="match status" value="1"/>
</dbReference>
<reference evidence="2" key="1">
    <citation type="submission" date="2018-07" db="EMBL/GenBank/DDBJ databases">
        <authorList>
            <consortium name="Genoscope - CEA"/>
            <person name="William W."/>
        </authorList>
    </citation>
    <scope>NUCLEOTIDE SEQUENCE</scope>
    <source>
        <strain evidence="2">IK1</strain>
    </source>
</reference>
<dbReference type="SUPFAM" id="SSF53098">
    <property type="entry name" value="Ribonuclease H-like"/>
    <property type="match status" value="1"/>
</dbReference>
<protein>
    <submittedName>
        <fullName evidence="2">Transposase</fullName>
    </submittedName>
</protein>
<sequence length="593" mass="67336">MIVIILTCYVVYANHVDMFIRTTKRKNRDGSVVEYLQLAHNVRHPETRKPTAQIIHNFGRADLIDRDAMMRLCQSIARACGLELEVGGTAVPGRTSLEKTWPAELKLLGSRQLGPVLVAEALWERLGIGEALRKVAADANCQVPYERALFAMTANRLCEPRSKLGVWDRWLPTVHLPSCQGLKLDHFYEAMDLLHASAGEVEKTIFFNTANLFNLEVDVVFYDTTTASFEIDFEDAELVASAEGGEEDLSRPVSGLRKRGKSKNGTWNPQVVVALAVTREGFPVRSWVFPGNTADVTTIETVKQDLRGWQLNRCLFVADAGMNSEDNRKRLSLGGGKYLLAARAGSVKEIKDEVLTRGGRYKKVGDNLQVKEVEIGTGVLRRRYFVCFNPREAERQNLHRESVLEELRQELDRHRDWDATAKWAIELLASQRTRRYLGISKAGKIFIDTAKIEAARKHDGKWVLITNDDTLQAEDAATGYKNLLIIERCFRTMKSTQIHMTPMYHWLPRRIEAHIKICVLALLLQRVAEFMTGKTWGWLHHALAQFQATEFETPSHLFFRRNEPPEEVLSTLKTLKISIPKPILEIVNRHSEA</sequence>
<dbReference type="InterPro" id="IPR002559">
    <property type="entry name" value="Transposase_11"/>
</dbReference>
<feature type="domain" description="Transposase IS4-like" evidence="1">
    <location>
        <begin position="261"/>
        <end position="521"/>
    </location>
</feature>
<dbReference type="EMBL" id="UPXX01000024">
    <property type="protein sequence ID" value="VBB43646.1"/>
    <property type="molecule type" value="Genomic_DNA"/>
</dbReference>
<organism evidence="2">
    <name type="scientific">Uncultured Desulfatiglans sp</name>
    <dbReference type="NCBI Taxonomy" id="1748965"/>
    <lineage>
        <taxon>Bacteria</taxon>
        <taxon>Pseudomonadati</taxon>
        <taxon>Thermodesulfobacteriota</taxon>
        <taxon>Desulfobacteria</taxon>
        <taxon>Desulfatiglandales</taxon>
        <taxon>Desulfatiglandaceae</taxon>
        <taxon>Desulfatiglans</taxon>
        <taxon>environmental samples</taxon>
    </lineage>
</organism>
<dbReference type="NCBIfam" id="NF033559">
    <property type="entry name" value="transpos_IS1634"/>
    <property type="match status" value="1"/>
</dbReference>